<dbReference type="InterPro" id="IPR052538">
    <property type="entry name" value="Flavonoid_dioxygenase-like"/>
</dbReference>
<dbReference type="Pfam" id="PF07883">
    <property type="entry name" value="Cupin_2"/>
    <property type="match status" value="1"/>
</dbReference>
<protein>
    <submittedName>
        <fullName evidence="1">Cupin domain-containing protein</fullName>
    </submittedName>
</protein>
<dbReference type="OrthoDB" id="3231985at2"/>
<dbReference type="AlphaFoldDB" id="A0A2S0WDC9"/>
<organism evidence="1 2">
    <name type="scientific">Corynebacterium liangguodongii</name>
    <dbReference type="NCBI Taxonomy" id="2079535"/>
    <lineage>
        <taxon>Bacteria</taxon>
        <taxon>Bacillati</taxon>
        <taxon>Actinomycetota</taxon>
        <taxon>Actinomycetes</taxon>
        <taxon>Mycobacteriales</taxon>
        <taxon>Corynebacteriaceae</taxon>
        <taxon>Corynebacterium</taxon>
    </lineage>
</organism>
<dbReference type="Proteomes" id="UP000244754">
    <property type="component" value="Chromosome"/>
</dbReference>
<reference evidence="2" key="1">
    <citation type="submission" date="2018-01" db="EMBL/GenBank/DDBJ databases">
        <authorList>
            <person name="Li J."/>
        </authorList>
    </citation>
    <scope>NUCLEOTIDE SEQUENCE [LARGE SCALE GENOMIC DNA]</scope>
    <source>
        <strain evidence="2">2184</strain>
    </source>
</reference>
<dbReference type="Gene3D" id="2.60.120.10">
    <property type="entry name" value="Jelly Rolls"/>
    <property type="match status" value="1"/>
</dbReference>
<gene>
    <name evidence="1" type="ORF">C3E79_04095</name>
</gene>
<sequence>MSQPVGDRGPQPYTVNIEQATVNNEAFRDTLWTGKNLQLTVMSIPAGGEVGAEIHDDHDQFLRLESGSLHAMIGASESELEVDTIVRDDDAIFVPAGKWHNFVNEGTETAKLYSIYAPPEHAHGTFHATKADADAAEHAEH</sequence>
<dbReference type="KEGG" id="clia:C3E79_04095"/>
<evidence type="ECO:0000313" key="1">
    <source>
        <dbReference type="EMBL" id="AWB83766.1"/>
    </source>
</evidence>
<accession>A0A2S0WDC9</accession>
<dbReference type="PANTHER" id="PTHR43346:SF1">
    <property type="entry name" value="QUERCETIN 2,3-DIOXYGENASE-RELATED"/>
    <property type="match status" value="1"/>
</dbReference>
<dbReference type="CDD" id="cd02223">
    <property type="entry name" value="cupin_Bh2720-like"/>
    <property type="match status" value="1"/>
</dbReference>
<dbReference type="PANTHER" id="PTHR43346">
    <property type="entry name" value="LIGAND BINDING DOMAIN PROTEIN, PUTATIVE (AFU_ORTHOLOGUE AFUA_6G14370)-RELATED"/>
    <property type="match status" value="1"/>
</dbReference>
<dbReference type="InterPro" id="IPR013096">
    <property type="entry name" value="Cupin_2"/>
</dbReference>
<dbReference type="InterPro" id="IPR011051">
    <property type="entry name" value="RmlC_Cupin_sf"/>
</dbReference>
<proteinExistence type="predicted"/>
<keyword evidence="2" id="KW-1185">Reference proteome</keyword>
<evidence type="ECO:0000313" key="2">
    <source>
        <dbReference type="Proteomes" id="UP000244754"/>
    </source>
</evidence>
<dbReference type="RefSeq" id="WP_108403775.1">
    <property type="nucleotide sequence ID" value="NZ_CP026948.1"/>
</dbReference>
<dbReference type="EMBL" id="CP026948">
    <property type="protein sequence ID" value="AWB83766.1"/>
    <property type="molecule type" value="Genomic_DNA"/>
</dbReference>
<dbReference type="InterPro" id="IPR014710">
    <property type="entry name" value="RmlC-like_jellyroll"/>
</dbReference>
<name>A0A2S0WDC9_9CORY</name>
<dbReference type="SUPFAM" id="SSF51182">
    <property type="entry name" value="RmlC-like cupins"/>
    <property type="match status" value="1"/>
</dbReference>